<dbReference type="EMBL" id="JACHGW010000001">
    <property type="protein sequence ID" value="MBB6049013.1"/>
    <property type="molecule type" value="Genomic_DNA"/>
</dbReference>
<dbReference type="SUPFAM" id="SSF51412">
    <property type="entry name" value="Inosine monophosphate dehydrogenase (IMPDH)"/>
    <property type="match status" value="1"/>
</dbReference>
<evidence type="ECO:0000313" key="5">
    <source>
        <dbReference type="Proteomes" id="UP000520814"/>
    </source>
</evidence>
<keyword evidence="3" id="KW-0560">Oxidoreductase</keyword>
<keyword evidence="5" id="KW-1185">Reference proteome</keyword>
<dbReference type="Pfam" id="PF03060">
    <property type="entry name" value="NMO"/>
    <property type="match status" value="1"/>
</dbReference>
<reference evidence="4 5" key="1">
    <citation type="submission" date="2020-08" db="EMBL/GenBank/DDBJ databases">
        <title>Genomic Encyclopedia of Type Strains, Phase IV (KMG-IV): sequencing the most valuable type-strain genomes for metagenomic binning, comparative biology and taxonomic classification.</title>
        <authorList>
            <person name="Goeker M."/>
        </authorList>
    </citation>
    <scope>NUCLEOTIDE SEQUENCE [LARGE SCALE GENOMIC DNA]</scope>
    <source>
        <strain evidence="4 5">DSM 23562</strain>
    </source>
</reference>
<gene>
    <name evidence="4" type="ORF">HNQ39_000775</name>
</gene>
<dbReference type="Proteomes" id="UP000520814">
    <property type="component" value="Unassembled WGS sequence"/>
</dbReference>
<protein>
    <submittedName>
        <fullName evidence="4">NAD(P)H-dependent flavin oxidoreductase YrpB (Nitropropane dioxygenase family)</fullName>
    </submittedName>
</protein>
<dbReference type="PANTHER" id="PTHR32332">
    <property type="entry name" value="2-NITROPROPANE DIOXYGENASE"/>
    <property type="match status" value="1"/>
</dbReference>
<keyword evidence="2" id="KW-0288">FMN</keyword>
<keyword evidence="1" id="KW-0285">Flavoprotein</keyword>
<dbReference type="GO" id="GO:0018580">
    <property type="term" value="F:nitronate monooxygenase activity"/>
    <property type="evidence" value="ECO:0007669"/>
    <property type="project" value="InterPro"/>
</dbReference>
<dbReference type="RefSeq" id="WP_184192633.1">
    <property type="nucleotide sequence ID" value="NZ_JACHGW010000001.1"/>
</dbReference>
<dbReference type="PANTHER" id="PTHR32332:SF20">
    <property type="entry name" value="2-NITROPROPANE DIOXYGENASE-LIKE PROTEIN"/>
    <property type="match status" value="1"/>
</dbReference>
<evidence type="ECO:0000313" key="4">
    <source>
        <dbReference type="EMBL" id="MBB6049013.1"/>
    </source>
</evidence>
<dbReference type="AlphaFoldDB" id="A0A7W9SN32"/>
<sequence>MSSLRLPLVAPIVQAPLGVCDGPRLAAAVSRAGGLGTLTFCAPSVEVTRVRLARLRTLTHRPVLLAFTAEWEKEQVLELCLEQGFRHFQVFWWNGPRLIRRIHAGGGVALWQVGTDGQVEEALHHGADGLVLQGTEAGGQVRSPHTLDDFIPRVRTSVGPAFPLVAGGGLATRSDVQAALARGADAALLGTRFLLTEEALAPRVHKYRLLRAQSHQLELDTRLVGQWPCSPRRRLPTATLPDTPSLYAGEGLSRMHELPTAAAVVRRLSAGL</sequence>
<dbReference type="InterPro" id="IPR004136">
    <property type="entry name" value="NMO"/>
</dbReference>
<dbReference type="CDD" id="cd04730">
    <property type="entry name" value="NPD_like"/>
    <property type="match status" value="1"/>
</dbReference>
<keyword evidence="4" id="KW-0223">Dioxygenase</keyword>
<evidence type="ECO:0000256" key="1">
    <source>
        <dbReference type="ARBA" id="ARBA00022630"/>
    </source>
</evidence>
<dbReference type="InterPro" id="IPR013785">
    <property type="entry name" value="Aldolase_TIM"/>
</dbReference>
<name>A0A7W9SN32_ARMRO</name>
<evidence type="ECO:0000256" key="3">
    <source>
        <dbReference type="ARBA" id="ARBA00023002"/>
    </source>
</evidence>
<organism evidence="4 5">
    <name type="scientific">Armatimonas rosea</name>
    <dbReference type="NCBI Taxonomy" id="685828"/>
    <lineage>
        <taxon>Bacteria</taxon>
        <taxon>Bacillati</taxon>
        <taxon>Armatimonadota</taxon>
        <taxon>Armatimonadia</taxon>
        <taxon>Armatimonadales</taxon>
        <taxon>Armatimonadaceae</taxon>
        <taxon>Armatimonas</taxon>
    </lineage>
</organism>
<proteinExistence type="predicted"/>
<dbReference type="Gene3D" id="3.20.20.70">
    <property type="entry name" value="Aldolase class I"/>
    <property type="match status" value="1"/>
</dbReference>
<evidence type="ECO:0000256" key="2">
    <source>
        <dbReference type="ARBA" id="ARBA00022643"/>
    </source>
</evidence>
<dbReference type="GO" id="GO:0051213">
    <property type="term" value="F:dioxygenase activity"/>
    <property type="evidence" value="ECO:0007669"/>
    <property type="project" value="UniProtKB-KW"/>
</dbReference>
<comment type="caution">
    <text evidence="4">The sequence shown here is derived from an EMBL/GenBank/DDBJ whole genome shotgun (WGS) entry which is preliminary data.</text>
</comment>
<accession>A0A7W9SN32</accession>